<dbReference type="Proteomes" id="UP000287033">
    <property type="component" value="Unassembled WGS sequence"/>
</dbReference>
<proteinExistence type="predicted"/>
<protein>
    <submittedName>
        <fullName evidence="1">Uncharacterized protein</fullName>
    </submittedName>
</protein>
<evidence type="ECO:0000313" key="2">
    <source>
        <dbReference type="Proteomes" id="UP000287033"/>
    </source>
</evidence>
<evidence type="ECO:0000313" key="1">
    <source>
        <dbReference type="EMBL" id="GCC29113.1"/>
    </source>
</evidence>
<dbReference type="AlphaFoldDB" id="A0A401SFI4"/>
<gene>
    <name evidence="1" type="ORF">chiPu_0007550</name>
</gene>
<organism evidence="1 2">
    <name type="scientific">Chiloscyllium punctatum</name>
    <name type="common">Brownbanded bambooshark</name>
    <name type="synonym">Hemiscyllium punctatum</name>
    <dbReference type="NCBI Taxonomy" id="137246"/>
    <lineage>
        <taxon>Eukaryota</taxon>
        <taxon>Metazoa</taxon>
        <taxon>Chordata</taxon>
        <taxon>Craniata</taxon>
        <taxon>Vertebrata</taxon>
        <taxon>Chondrichthyes</taxon>
        <taxon>Elasmobranchii</taxon>
        <taxon>Galeomorphii</taxon>
        <taxon>Galeoidea</taxon>
        <taxon>Orectolobiformes</taxon>
        <taxon>Hemiscylliidae</taxon>
        <taxon>Chiloscyllium</taxon>
    </lineage>
</organism>
<name>A0A401SFI4_CHIPU</name>
<accession>A0A401SFI4</accession>
<comment type="caution">
    <text evidence="1">The sequence shown here is derived from an EMBL/GenBank/DDBJ whole genome shotgun (WGS) entry which is preliminary data.</text>
</comment>
<reference evidence="1 2" key="1">
    <citation type="journal article" date="2018" name="Nat. Ecol. Evol.">
        <title>Shark genomes provide insights into elasmobranch evolution and the origin of vertebrates.</title>
        <authorList>
            <person name="Hara Y"/>
            <person name="Yamaguchi K"/>
            <person name="Onimaru K"/>
            <person name="Kadota M"/>
            <person name="Koyanagi M"/>
            <person name="Keeley SD"/>
            <person name="Tatsumi K"/>
            <person name="Tanaka K"/>
            <person name="Motone F"/>
            <person name="Kageyama Y"/>
            <person name="Nozu R"/>
            <person name="Adachi N"/>
            <person name="Nishimura O"/>
            <person name="Nakagawa R"/>
            <person name="Tanegashima C"/>
            <person name="Kiyatake I"/>
            <person name="Matsumoto R"/>
            <person name="Murakumo K"/>
            <person name="Nishida K"/>
            <person name="Terakita A"/>
            <person name="Kuratani S"/>
            <person name="Sato K"/>
            <person name="Hyodo S Kuraku.S."/>
        </authorList>
    </citation>
    <scope>NUCLEOTIDE SEQUENCE [LARGE SCALE GENOMIC DNA]</scope>
</reference>
<sequence length="82" mass="9275">MLLPQCLGAIWIAAGRWLVKRKASEFEGRCEFLTGSPSFPSSSASSWLWKRCGRPPRDEKEFLRVSLSLLIEISSSEKERSS</sequence>
<keyword evidence="2" id="KW-1185">Reference proteome</keyword>
<dbReference type="EMBL" id="BEZZ01000233">
    <property type="protein sequence ID" value="GCC29113.1"/>
    <property type="molecule type" value="Genomic_DNA"/>
</dbReference>